<dbReference type="RefSeq" id="WP_386675108.1">
    <property type="nucleotide sequence ID" value="NZ_JBHLTG010000009.1"/>
</dbReference>
<comment type="caution">
    <text evidence="3">The sequence shown here is derived from an EMBL/GenBank/DDBJ whole genome shotgun (WGS) entry which is preliminary data.</text>
</comment>
<organism evidence="3 4">
    <name type="scientific">Lysobacter korlensis</name>
    <dbReference type="NCBI Taxonomy" id="553636"/>
    <lineage>
        <taxon>Bacteria</taxon>
        <taxon>Pseudomonadati</taxon>
        <taxon>Pseudomonadota</taxon>
        <taxon>Gammaproteobacteria</taxon>
        <taxon>Lysobacterales</taxon>
        <taxon>Lysobacteraceae</taxon>
        <taxon>Lysobacter</taxon>
    </lineage>
</organism>
<evidence type="ECO:0000313" key="3">
    <source>
        <dbReference type="EMBL" id="MFC0681806.1"/>
    </source>
</evidence>
<feature type="transmembrane region" description="Helical" evidence="2">
    <location>
        <begin position="61"/>
        <end position="81"/>
    </location>
</feature>
<feature type="region of interest" description="Disordered" evidence="1">
    <location>
        <begin position="87"/>
        <end position="114"/>
    </location>
</feature>
<evidence type="ECO:0000313" key="4">
    <source>
        <dbReference type="Proteomes" id="UP001589896"/>
    </source>
</evidence>
<dbReference type="Proteomes" id="UP001589896">
    <property type="component" value="Unassembled WGS sequence"/>
</dbReference>
<dbReference type="Gene3D" id="1.20.1280.290">
    <property type="match status" value="1"/>
</dbReference>
<dbReference type="EMBL" id="JBHLTG010000009">
    <property type="protein sequence ID" value="MFC0681806.1"/>
    <property type="molecule type" value="Genomic_DNA"/>
</dbReference>
<feature type="transmembrane region" description="Helical" evidence="2">
    <location>
        <begin position="6"/>
        <end position="24"/>
    </location>
</feature>
<keyword evidence="2" id="KW-0812">Transmembrane</keyword>
<gene>
    <name evidence="3" type="ORF">ACFFGH_28575</name>
</gene>
<keyword evidence="2" id="KW-0472">Membrane</keyword>
<proteinExistence type="predicted"/>
<reference evidence="3 4" key="1">
    <citation type="submission" date="2024-09" db="EMBL/GenBank/DDBJ databases">
        <authorList>
            <person name="Sun Q."/>
            <person name="Mori K."/>
        </authorList>
    </citation>
    <scope>NUCLEOTIDE SEQUENCE [LARGE SCALE GENOMIC DNA]</scope>
    <source>
        <strain evidence="3 4">KCTC 23076</strain>
    </source>
</reference>
<accession>A0ABV6RXV7</accession>
<name>A0ABV6RXV7_9GAMM</name>
<protein>
    <submittedName>
        <fullName evidence="3">Uncharacterized protein</fullName>
    </submittedName>
</protein>
<keyword evidence="2" id="KW-1133">Transmembrane helix</keyword>
<feature type="transmembrane region" description="Helical" evidence="2">
    <location>
        <begin position="36"/>
        <end position="55"/>
    </location>
</feature>
<keyword evidence="4" id="KW-1185">Reference proteome</keyword>
<evidence type="ECO:0000256" key="2">
    <source>
        <dbReference type="SAM" id="Phobius"/>
    </source>
</evidence>
<sequence>MEFPIAAGMLSTALFAASNLPMVLKAARMRDLRSYSLGNLALINAANGVHSLYVFNLPIGPIWLLHGLYLVASAVMLAMFIRFSRHAEPSPHHSNQNGRRSDGHGTIPRIVRAG</sequence>
<evidence type="ECO:0000256" key="1">
    <source>
        <dbReference type="SAM" id="MobiDB-lite"/>
    </source>
</evidence>